<comment type="caution">
    <text evidence="1">The sequence shown here is derived from an EMBL/GenBank/DDBJ whole genome shotgun (WGS) entry which is preliminary data.</text>
</comment>
<dbReference type="EMBL" id="PDSL01000034">
    <property type="protein sequence ID" value="PIE33297.1"/>
    <property type="molecule type" value="Genomic_DNA"/>
</dbReference>
<gene>
    <name evidence="1" type="ORF">CSA55_02060</name>
</gene>
<organism evidence="1 2">
    <name type="scientific">Ilumatobacter coccineus</name>
    <dbReference type="NCBI Taxonomy" id="467094"/>
    <lineage>
        <taxon>Bacteria</taxon>
        <taxon>Bacillati</taxon>
        <taxon>Actinomycetota</taxon>
        <taxon>Acidimicrobiia</taxon>
        <taxon>Acidimicrobiales</taxon>
        <taxon>Ilumatobacteraceae</taxon>
        <taxon>Ilumatobacter</taxon>
    </lineage>
</organism>
<dbReference type="InterPro" id="IPR005583">
    <property type="entry name" value="YaaA"/>
</dbReference>
<dbReference type="GO" id="GO:0033194">
    <property type="term" value="P:response to hydroperoxide"/>
    <property type="evidence" value="ECO:0007669"/>
    <property type="project" value="TreeGrafter"/>
</dbReference>
<name>A0A2G6KCB0_9ACTN</name>
<protein>
    <submittedName>
        <fullName evidence="1">Uncharacterized protein</fullName>
    </submittedName>
</protein>
<evidence type="ECO:0000313" key="1">
    <source>
        <dbReference type="EMBL" id="PIE33297.1"/>
    </source>
</evidence>
<dbReference type="Proteomes" id="UP000230914">
    <property type="component" value="Unassembled WGS sequence"/>
</dbReference>
<reference evidence="1 2" key="1">
    <citation type="submission" date="2017-10" db="EMBL/GenBank/DDBJ databases">
        <title>Novel microbial diversity and functional potential in the marine mammal oral microbiome.</title>
        <authorList>
            <person name="Dudek N.K."/>
            <person name="Sun C.L."/>
            <person name="Burstein D."/>
            <person name="Kantor R.S."/>
            <person name="Aliaga Goltsman D.S."/>
            <person name="Bik E.M."/>
            <person name="Thomas B.C."/>
            <person name="Banfield J.F."/>
            <person name="Relman D.A."/>
        </authorList>
    </citation>
    <scope>NUCLEOTIDE SEQUENCE [LARGE SCALE GENOMIC DNA]</scope>
    <source>
        <strain evidence="1">DOLJORAL78_61_10</strain>
    </source>
</reference>
<dbReference type="Pfam" id="PF03883">
    <property type="entry name" value="H2O2_YaaD"/>
    <property type="match status" value="1"/>
</dbReference>
<evidence type="ECO:0000313" key="2">
    <source>
        <dbReference type="Proteomes" id="UP000230914"/>
    </source>
</evidence>
<proteinExistence type="predicted"/>
<accession>A0A2G6KCB0</accession>
<dbReference type="PANTHER" id="PTHR30283">
    <property type="entry name" value="PEROXIDE STRESS RESPONSE PROTEIN YAAA"/>
    <property type="match status" value="1"/>
</dbReference>
<sequence length="130" mass="14575">MGSKVVTPRGRNLYEFWGEMITDRIAEDLAASPGAKVVVNLASKEYFTAVHPDRLEATVVTPVFLDAKGDGDYKVVSFYAKRARGAMAGWIVRNRITAMSRLVDFDDLGYAYDPDRSTKLAPVFRRRNEP</sequence>
<dbReference type="GO" id="GO:0005829">
    <property type="term" value="C:cytosol"/>
    <property type="evidence" value="ECO:0007669"/>
    <property type="project" value="TreeGrafter"/>
</dbReference>
<dbReference type="PANTHER" id="PTHR30283:SF4">
    <property type="entry name" value="PEROXIDE STRESS RESISTANCE PROTEIN YAAA"/>
    <property type="match status" value="1"/>
</dbReference>
<dbReference type="AlphaFoldDB" id="A0A2G6KCB0"/>